<comment type="subcellular location">
    <subcellularLocation>
        <location evidence="1">Cell outer membrane</location>
    </subcellularLocation>
</comment>
<evidence type="ECO:0000256" key="3">
    <source>
        <dbReference type="ARBA" id="ARBA00023136"/>
    </source>
</evidence>
<protein>
    <submittedName>
        <fullName evidence="8">Porin family protein</fullName>
    </submittedName>
</protein>
<keyword evidence="4" id="KW-0998">Cell outer membrane</keyword>
<dbReference type="Proteomes" id="UP001169006">
    <property type="component" value="Unassembled WGS sequence"/>
</dbReference>
<proteinExistence type="inferred from homology"/>
<dbReference type="InterPro" id="IPR011250">
    <property type="entry name" value="OMP/PagP_B-barrel"/>
</dbReference>
<name>A0ABT8SUM4_9HYPH</name>
<feature type="signal peptide" evidence="6">
    <location>
        <begin position="1"/>
        <end position="22"/>
    </location>
</feature>
<feature type="domain" description="Outer membrane protein beta-barrel" evidence="7">
    <location>
        <begin position="12"/>
        <end position="213"/>
    </location>
</feature>
<dbReference type="EMBL" id="JAUKWQ010000001">
    <property type="protein sequence ID" value="MDO1581721.1"/>
    <property type="molecule type" value="Genomic_DNA"/>
</dbReference>
<evidence type="ECO:0000313" key="8">
    <source>
        <dbReference type="EMBL" id="MDO1581721.1"/>
    </source>
</evidence>
<dbReference type="Gene3D" id="2.40.160.20">
    <property type="match status" value="1"/>
</dbReference>
<keyword evidence="9" id="KW-1185">Reference proteome</keyword>
<evidence type="ECO:0000256" key="5">
    <source>
        <dbReference type="ARBA" id="ARBA00038306"/>
    </source>
</evidence>
<evidence type="ECO:0000313" key="9">
    <source>
        <dbReference type="Proteomes" id="UP001169006"/>
    </source>
</evidence>
<dbReference type="RefSeq" id="WP_302075811.1">
    <property type="nucleotide sequence ID" value="NZ_JAUKWQ010000001.1"/>
</dbReference>
<evidence type="ECO:0000256" key="6">
    <source>
        <dbReference type="SAM" id="SignalP"/>
    </source>
</evidence>
<reference evidence="8" key="1">
    <citation type="journal article" date="2015" name="Int. J. Syst. Evol. Microbiol.">
        <title>Rhizobium oryzicola sp. nov., potential plant-growth-promoting endophytic bacteria isolated from rice roots.</title>
        <authorList>
            <person name="Zhang X.X."/>
            <person name="Gao J.S."/>
            <person name="Cao Y.H."/>
            <person name="Sheirdil R.A."/>
            <person name="Wang X.C."/>
            <person name="Zhang L."/>
        </authorList>
    </citation>
    <scope>NUCLEOTIDE SEQUENCE</scope>
    <source>
        <strain evidence="8">05753</strain>
    </source>
</reference>
<dbReference type="Pfam" id="PF13505">
    <property type="entry name" value="OMP_b-brl"/>
    <property type="match status" value="1"/>
</dbReference>
<keyword evidence="3" id="KW-0472">Membrane</keyword>
<sequence length="213" mass="21954">MRTLIATLMVSAASLVAVSAQAADAVTQVPEAPAAVDAPAPAANWSGIYLGGYGAYDFGKFKGGVAHTNADGWGGGVYGGYNWQSGQIVYGVEGDIGYNKQKGAAGDGLTGEEKINGSVRGRIGYDLNPFLIYGTAGLAVGNHEVSGPNGSDSKTAVGYTVGAGVETFITNNITARVEYRYTDYQDKNYNIGGASVSRGFDDQSVKVGIGVKF</sequence>
<keyword evidence="2 6" id="KW-0732">Signal</keyword>
<dbReference type="PANTHER" id="PTHR34001">
    <property type="entry name" value="BLL7405 PROTEIN"/>
    <property type="match status" value="1"/>
</dbReference>
<evidence type="ECO:0000259" key="7">
    <source>
        <dbReference type="Pfam" id="PF13505"/>
    </source>
</evidence>
<dbReference type="InterPro" id="IPR051692">
    <property type="entry name" value="OMP-like"/>
</dbReference>
<evidence type="ECO:0000256" key="4">
    <source>
        <dbReference type="ARBA" id="ARBA00023237"/>
    </source>
</evidence>
<organism evidence="8 9">
    <name type="scientific">Rhizobium oryzicola</name>
    <dbReference type="NCBI Taxonomy" id="1232668"/>
    <lineage>
        <taxon>Bacteria</taxon>
        <taxon>Pseudomonadati</taxon>
        <taxon>Pseudomonadota</taxon>
        <taxon>Alphaproteobacteria</taxon>
        <taxon>Hyphomicrobiales</taxon>
        <taxon>Rhizobiaceae</taxon>
        <taxon>Rhizobium/Agrobacterium group</taxon>
        <taxon>Rhizobium</taxon>
    </lineage>
</organism>
<evidence type="ECO:0000256" key="1">
    <source>
        <dbReference type="ARBA" id="ARBA00004442"/>
    </source>
</evidence>
<reference evidence="8" key="2">
    <citation type="submission" date="2023-07" db="EMBL/GenBank/DDBJ databases">
        <authorList>
            <person name="Sun H."/>
        </authorList>
    </citation>
    <scope>NUCLEOTIDE SEQUENCE</scope>
    <source>
        <strain evidence="8">05753</strain>
    </source>
</reference>
<feature type="chain" id="PRO_5046273078" evidence="6">
    <location>
        <begin position="23"/>
        <end position="213"/>
    </location>
</feature>
<accession>A0ABT8SUM4</accession>
<dbReference type="SUPFAM" id="SSF56925">
    <property type="entry name" value="OMPA-like"/>
    <property type="match status" value="1"/>
</dbReference>
<dbReference type="InterPro" id="IPR027385">
    <property type="entry name" value="Beta-barrel_OMP"/>
</dbReference>
<evidence type="ECO:0000256" key="2">
    <source>
        <dbReference type="ARBA" id="ARBA00022729"/>
    </source>
</evidence>
<dbReference type="PANTHER" id="PTHR34001:SF3">
    <property type="entry name" value="BLL7405 PROTEIN"/>
    <property type="match status" value="1"/>
</dbReference>
<comment type="similarity">
    <text evidence="5">Belongs to the Omp25/RopB family.</text>
</comment>
<gene>
    <name evidence="8" type="ORF">Q2T52_06375</name>
</gene>
<comment type="caution">
    <text evidence="8">The sequence shown here is derived from an EMBL/GenBank/DDBJ whole genome shotgun (WGS) entry which is preliminary data.</text>
</comment>